<name>A0A2P5FFI4_TREOI</name>
<keyword evidence="2" id="KW-1185">Reference proteome</keyword>
<gene>
    <name evidence="1" type="ORF">TorRG33x02_075390</name>
</gene>
<sequence length="139" mass="16191">MGQTSLSTKNTRKLILLFKMPQMFVPLRTRHSQLDNINGFLSLYIRYLMHSFSKVAVECCSEFSFLSMNIPCQTTKNSSETPKEIKESQTPFRMLLSNLIIVPIFFNKLTNVEPLDGSQWLWRHRFPISSFFSQSGFQI</sequence>
<dbReference type="Proteomes" id="UP000237000">
    <property type="component" value="Unassembled WGS sequence"/>
</dbReference>
<organism evidence="1 2">
    <name type="scientific">Trema orientale</name>
    <name type="common">Charcoal tree</name>
    <name type="synonym">Celtis orientalis</name>
    <dbReference type="NCBI Taxonomy" id="63057"/>
    <lineage>
        <taxon>Eukaryota</taxon>
        <taxon>Viridiplantae</taxon>
        <taxon>Streptophyta</taxon>
        <taxon>Embryophyta</taxon>
        <taxon>Tracheophyta</taxon>
        <taxon>Spermatophyta</taxon>
        <taxon>Magnoliopsida</taxon>
        <taxon>eudicotyledons</taxon>
        <taxon>Gunneridae</taxon>
        <taxon>Pentapetalae</taxon>
        <taxon>rosids</taxon>
        <taxon>fabids</taxon>
        <taxon>Rosales</taxon>
        <taxon>Cannabaceae</taxon>
        <taxon>Trema</taxon>
    </lineage>
</organism>
<reference evidence="2" key="1">
    <citation type="submission" date="2016-06" db="EMBL/GenBank/DDBJ databases">
        <title>Parallel loss of symbiosis genes in relatives of nitrogen-fixing non-legume Parasponia.</title>
        <authorList>
            <person name="Van Velzen R."/>
            <person name="Holmer R."/>
            <person name="Bu F."/>
            <person name="Rutten L."/>
            <person name="Van Zeijl A."/>
            <person name="Liu W."/>
            <person name="Santuari L."/>
            <person name="Cao Q."/>
            <person name="Sharma T."/>
            <person name="Shen D."/>
            <person name="Roswanjaya Y."/>
            <person name="Wardhani T."/>
            <person name="Kalhor M.S."/>
            <person name="Jansen J."/>
            <person name="Van den Hoogen J."/>
            <person name="Gungor B."/>
            <person name="Hartog M."/>
            <person name="Hontelez J."/>
            <person name="Verver J."/>
            <person name="Yang W.-C."/>
            <person name="Schijlen E."/>
            <person name="Repin R."/>
            <person name="Schilthuizen M."/>
            <person name="Schranz E."/>
            <person name="Heidstra R."/>
            <person name="Miyata K."/>
            <person name="Fedorova E."/>
            <person name="Kohlen W."/>
            <person name="Bisseling T."/>
            <person name="Smit S."/>
            <person name="Geurts R."/>
        </authorList>
    </citation>
    <scope>NUCLEOTIDE SEQUENCE [LARGE SCALE GENOMIC DNA]</scope>
    <source>
        <strain evidence="2">cv. RG33-2</strain>
    </source>
</reference>
<evidence type="ECO:0000313" key="2">
    <source>
        <dbReference type="Proteomes" id="UP000237000"/>
    </source>
</evidence>
<dbReference type="EMBL" id="JXTC01000037">
    <property type="protein sequence ID" value="PON96558.1"/>
    <property type="molecule type" value="Genomic_DNA"/>
</dbReference>
<dbReference type="InParanoid" id="A0A2P5FFI4"/>
<comment type="caution">
    <text evidence="1">The sequence shown here is derived from an EMBL/GenBank/DDBJ whole genome shotgun (WGS) entry which is preliminary data.</text>
</comment>
<dbReference type="OrthoDB" id="10402830at2759"/>
<proteinExistence type="predicted"/>
<feature type="non-terminal residue" evidence="1">
    <location>
        <position position="139"/>
    </location>
</feature>
<evidence type="ECO:0000313" key="1">
    <source>
        <dbReference type="EMBL" id="PON96558.1"/>
    </source>
</evidence>
<accession>A0A2P5FFI4</accession>
<protein>
    <submittedName>
        <fullName evidence="1">Uncharacterized protein</fullName>
    </submittedName>
</protein>
<dbReference type="AlphaFoldDB" id="A0A2P5FFI4"/>